<dbReference type="GO" id="GO:0004725">
    <property type="term" value="F:protein tyrosine phosphatase activity"/>
    <property type="evidence" value="ECO:0007669"/>
    <property type="project" value="TreeGrafter"/>
</dbReference>
<comment type="catalytic activity">
    <reaction evidence="4">
        <text>O-phospho-L-seryl-[protein] + H2O = L-seryl-[protein] + phosphate</text>
        <dbReference type="Rhea" id="RHEA:20629"/>
        <dbReference type="Rhea" id="RHEA-COMP:9863"/>
        <dbReference type="Rhea" id="RHEA-COMP:11604"/>
        <dbReference type="ChEBI" id="CHEBI:15377"/>
        <dbReference type="ChEBI" id="CHEBI:29999"/>
        <dbReference type="ChEBI" id="CHEBI:43474"/>
        <dbReference type="ChEBI" id="CHEBI:83421"/>
        <dbReference type="EC" id="3.1.3.16"/>
    </reaction>
</comment>
<evidence type="ECO:0008006" key="10">
    <source>
        <dbReference type="Google" id="ProtNLM"/>
    </source>
</evidence>
<comment type="catalytic activity">
    <reaction evidence="5">
        <text>O-phospho-L-threonyl-[protein] + H2O = L-threonyl-[protein] + phosphate</text>
        <dbReference type="Rhea" id="RHEA:47004"/>
        <dbReference type="Rhea" id="RHEA-COMP:11060"/>
        <dbReference type="Rhea" id="RHEA-COMP:11605"/>
        <dbReference type="ChEBI" id="CHEBI:15377"/>
        <dbReference type="ChEBI" id="CHEBI:30013"/>
        <dbReference type="ChEBI" id="CHEBI:43474"/>
        <dbReference type="ChEBI" id="CHEBI:61977"/>
        <dbReference type="EC" id="3.1.3.16"/>
    </reaction>
</comment>
<dbReference type="InterPro" id="IPR029021">
    <property type="entry name" value="Prot-tyrosine_phosphatase-like"/>
</dbReference>
<evidence type="ECO:0000313" key="9">
    <source>
        <dbReference type="Proteomes" id="UP001295794"/>
    </source>
</evidence>
<sequence>MLSFAAPSWNTAVFNARSRKTRQASLIIPRLYLSDAFTAKDEQELAKLKITHVITIADRSEANIQEHFVNTTQFISSALEENEDNIVLVHCFQGISRSATIVCAYLVAVTTMTPTEALVYVQSKRTVVCPNLGFRNQLEQWGAQFKDQKKRGSVVSRTLGGISDRLRELKAAAGAPPSTKKLIIPRQPVGDNI</sequence>
<evidence type="ECO:0000256" key="4">
    <source>
        <dbReference type="ARBA" id="ARBA00047761"/>
    </source>
</evidence>
<comment type="similarity">
    <text evidence="1">Belongs to the protein-tyrosine phosphatase family. Non-receptor class dual specificity subfamily.</text>
</comment>
<keyword evidence="3" id="KW-0904">Protein phosphatase</keyword>
<comment type="caution">
    <text evidence="8">The sequence shown here is derived from an EMBL/GenBank/DDBJ whole genome shotgun (WGS) entry which is preliminary data.</text>
</comment>
<keyword evidence="2" id="KW-0378">Hydrolase</keyword>
<evidence type="ECO:0000256" key="3">
    <source>
        <dbReference type="ARBA" id="ARBA00022912"/>
    </source>
</evidence>
<dbReference type="PROSITE" id="PS00383">
    <property type="entry name" value="TYR_PHOSPHATASE_1"/>
    <property type="match status" value="1"/>
</dbReference>
<dbReference type="Proteomes" id="UP001295794">
    <property type="component" value="Unassembled WGS sequence"/>
</dbReference>
<evidence type="ECO:0000256" key="1">
    <source>
        <dbReference type="ARBA" id="ARBA00008601"/>
    </source>
</evidence>
<evidence type="ECO:0000256" key="5">
    <source>
        <dbReference type="ARBA" id="ARBA00048336"/>
    </source>
</evidence>
<feature type="domain" description="Tyrosine specific protein phosphatases" evidence="7">
    <location>
        <begin position="66"/>
        <end position="125"/>
    </location>
</feature>
<dbReference type="Gene3D" id="3.90.190.10">
    <property type="entry name" value="Protein tyrosine phosphatase superfamily"/>
    <property type="match status" value="2"/>
</dbReference>
<accession>A0AAD2HF49</accession>
<dbReference type="SUPFAM" id="SSF52799">
    <property type="entry name" value="(Phosphotyrosine protein) phosphatases II"/>
    <property type="match status" value="1"/>
</dbReference>
<protein>
    <recommendedName>
        <fullName evidence="10">Protein-tyrosine-phosphatase</fullName>
    </recommendedName>
</protein>
<dbReference type="InterPro" id="IPR016130">
    <property type="entry name" value="Tyr_Pase_AS"/>
</dbReference>
<evidence type="ECO:0000256" key="2">
    <source>
        <dbReference type="ARBA" id="ARBA00022801"/>
    </source>
</evidence>
<evidence type="ECO:0000259" key="7">
    <source>
        <dbReference type="PROSITE" id="PS50056"/>
    </source>
</evidence>
<dbReference type="PROSITE" id="PS50054">
    <property type="entry name" value="TYR_PHOSPHATASE_DUAL"/>
    <property type="match status" value="1"/>
</dbReference>
<name>A0AAD2HF49_9AGAR</name>
<keyword evidence="9" id="KW-1185">Reference proteome</keyword>
<organism evidence="8 9">
    <name type="scientific">Mycena citricolor</name>
    <dbReference type="NCBI Taxonomy" id="2018698"/>
    <lineage>
        <taxon>Eukaryota</taxon>
        <taxon>Fungi</taxon>
        <taxon>Dikarya</taxon>
        <taxon>Basidiomycota</taxon>
        <taxon>Agaricomycotina</taxon>
        <taxon>Agaricomycetes</taxon>
        <taxon>Agaricomycetidae</taxon>
        <taxon>Agaricales</taxon>
        <taxon>Marasmiineae</taxon>
        <taxon>Mycenaceae</taxon>
        <taxon>Mycena</taxon>
    </lineage>
</organism>
<dbReference type="PANTHER" id="PTHR45948:SF2">
    <property type="entry name" value="DUAL SPECIFICITY PROTEIN PHOSPHATASE"/>
    <property type="match status" value="1"/>
</dbReference>
<reference evidence="8" key="1">
    <citation type="submission" date="2023-11" db="EMBL/GenBank/DDBJ databases">
        <authorList>
            <person name="De Vega J J."/>
            <person name="De Vega J J."/>
        </authorList>
    </citation>
    <scope>NUCLEOTIDE SEQUENCE</scope>
</reference>
<evidence type="ECO:0000259" key="6">
    <source>
        <dbReference type="PROSITE" id="PS50054"/>
    </source>
</evidence>
<gene>
    <name evidence="8" type="ORF">MYCIT1_LOCUS20482</name>
</gene>
<dbReference type="GO" id="GO:0004722">
    <property type="term" value="F:protein serine/threonine phosphatase activity"/>
    <property type="evidence" value="ECO:0007669"/>
    <property type="project" value="UniProtKB-EC"/>
</dbReference>
<dbReference type="InterPro" id="IPR000340">
    <property type="entry name" value="Dual-sp_phosphatase_cat-dom"/>
</dbReference>
<dbReference type="GO" id="GO:0007165">
    <property type="term" value="P:signal transduction"/>
    <property type="evidence" value="ECO:0007669"/>
    <property type="project" value="TreeGrafter"/>
</dbReference>
<dbReference type="AlphaFoldDB" id="A0AAD2HF49"/>
<dbReference type="InterPro" id="IPR020422">
    <property type="entry name" value="TYR_PHOSPHATASE_DUAL_dom"/>
</dbReference>
<dbReference type="PROSITE" id="PS50056">
    <property type="entry name" value="TYR_PHOSPHATASE_2"/>
    <property type="match status" value="1"/>
</dbReference>
<dbReference type="PANTHER" id="PTHR45948">
    <property type="entry name" value="DUAL SPECIFICITY PROTEIN PHOSPHATASE DDB_G0269404-RELATED"/>
    <property type="match status" value="1"/>
</dbReference>
<dbReference type="Pfam" id="PF00782">
    <property type="entry name" value="DSPc"/>
    <property type="match status" value="1"/>
</dbReference>
<dbReference type="EMBL" id="CAVNYO010000399">
    <property type="protein sequence ID" value="CAK5273783.1"/>
    <property type="molecule type" value="Genomic_DNA"/>
</dbReference>
<feature type="domain" description="Tyrosine-protein phosphatase" evidence="6">
    <location>
        <begin position="1"/>
        <end position="147"/>
    </location>
</feature>
<dbReference type="GO" id="GO:0005829">
    <property type="term" value="C:cytosol"/>
    <property type="evidence" value="ECO:0007669"/>
    <property type="project" value="TreeGrafter"/>
</dbReference>
<dbReference type="InterPro" id="IPR000387">
    <property type="entry name" value="Tyr_Pase_dom"/>
</dbReference>
<dbReference type="SMART" id="SM00195">
    <property type="entry name" value="DSPc"/>
    <property type="match status" value="1"/>
</dbReference>
<evidence type="ECO:0000313" key="8">
    <source>
        <dbReference type="EMBL" id="CAK5273783.1"/>
    </source>
</evidence>
<proteinExistence type="inferred from homology"/>
<dbReference type="CDD" id="cd14498">
    <property type="entry name" value="DSP"/>
    <property type="match status" value="1"/>
</dbReference>